<evidence type="ECO:0000313" key="2">
    <source>
        <dbReference type="Proteomes" id="UP000680634"/>
    </source>
</evidence>
<evidence type="ECO:0000313" key="1">
    <source>
        <dbReference type="EMBL" id="MBS0967443.1"/>
    </source>
</evidence>
<comment type="caution">
    <text evidence="1">The sequence shown here is derived from an EMBL/GenBank/DDBJ whole genome shotgun (WGS) entry which is preliminary data.</text>
</comment>
<dbReference type="EMBL" id="JAERKB010000001">
    <property type="protein sequence ID" value="MBS0967443.1"/>
    <property type="molecule type" value="Genomic_DNA"/>
</dbReference>
<dbReference type="Proteomes" id="UP000680634">
    <property type="component" value="Unassembled WGS sequence"/>
</dbReference>
<gene>
    <name evidence="1" type="ORF">JK232_00910</name>
</gene>
<organism evidence="1 2">
    <name type="scientific">Nissabacter archeti</name>
    <dbReference type="NCBI Taxonomy" id="1917880"/>
    <lineage>
        <taxon>Bacteria</taxon>
        <taxon>Pseudomonadati</taxon>
        <taxon>Pseudomonadota</taxon>
        <taxon>Gammaproteobacteria</taxon>
        <taxon>Enterobacterales</taxon>
        <taxon>Yersiniaceae</taxon>
        <taxon>Nissabacter</taxon>
    </lineage>
</organism>
<reference evidence="1 2" key="1">
    <citation type="submission" date="2020-12" db="EMBL/GenBank/DDBJ databases">
        <authorList>
            <person name="Mcmullen J.G."/>
        </authorList>
    </citation>
    <scope>NUCLEOTIDE SEQUENCE [LARGE SCALE GENOMIC DNA]</scope>
    <source>
        <strain evidence="1 2">JGM97</strain>
    </source>
</reference>
<reference evidence="2" key="2">
    <citation type="submission" date="2023-07" db="EMBL/GenBank/DDBJ databases">
        <title>Genome-inferred correspondence between phylogeny and metabolic traits in the wild Drosophila gut microbiome.</title>
        <authorList>
            <person name="Bueno E."/>
            <person name="Blow F."/>
            <person name="Douglas A.E."/>
        </authorList>
    </citation>
    <scope>NUCLEOTIDE SEQUENCE [LARGE SCALE GENOMIC DNA]</scope>
    <source>
        <strain evidence="2">JGM97</strain>
    </source>
</reference>
<proteinExistence type="predicted"/>
<sequence>MPILVYPIRKKSGEAHWRRCRGGQMKWAVLFIFCPVVTFCPGRSWGAVTPENITYAVSEFGADKMMEVLRKNDAQWRTVTAGIARGEERWLNLIPLIGAEADEKQAGDVMTALSLALVADPPATLRVAKSLDIRAQQGAYALGRFGTDIVCGVPMTLEYTRQSTLNYYSSVSQSLEKTGDKGAGCLALINASMDEIEAEEQRGKMTWGTKTWP</sequence>
<accession>A0ABS5JDW5</accession>
<keyword evidence="2" id="KW-1185">Reference proteome</keyword>
<dbReference type="RefSeq" id="WP_101828903.1">
    <property type="nucleotide sequence ID" value="NZ_JAERKB010000001.1"/>
</dbReference>
<protein>
    <submittedName>
        <fullName evidence="1">Uncharacterized protein</fullName>
    </submittedName>
</protein>
<name>A0ABS5JDW5_9GAMM</name>